<dbReference type="Gene3D" id="1.10.472.50">
    <property type="entry name" value="HD-domain/PDEase-like"/>
    <property type="match status" value="1"/>
</dbReference>
<dbReference type="SUPFAM" id="SSF109604">
    <property type="entry name" value="HD-domain/PDEase-like"/>
    <property type="match status" value="1"/>
</dbReference>
<organism evidence="2">
    <name type="scientific">Faunusvirus sp</name>
    <dbReference type="NCBI Taxonomy" id="2487766"/>
    <lineage>
        <taxon>Viruses</taxon>
        <taxon>Varidnaviria</taxon>
        <taxon>Bamfordvirae</taxon>
        <taxon>Nucleocytoviricota</taxon>
        <taxon>Megaviricetes</taxon>
        <taxon>Imitervirales</taxon>
        <taxon>Mimiviridae</taxon>
    </lineage>
</organism>
<evidence type="ECO:0000259" key="1">
    <source>
        <dbReference type="SMART" id="SM00471"/>
    </source>
</evidence>
<name>A0A3G4ZWF9_9VIRU</name>
<dbReference type="GO" id="GO:0016787">
    <property type="term" value="F:hydrolase activity"/>
    <property type="evidence" value="ECO:0007669"/>
    <property type="project" value="UniProtKB-KW"/>
</dbReference>
<gene>
    <name evidence="2" type="ORF">Faunusvirus6_26</name>
</gene>
<dbReference type="SMART" id="SM00471">
    <property type="entry name" value="HDc"/>
    <property type="match status" value="1"/>
</dbReference>
<sequence length="227" mass="25924">MQLINYSEQLKTLWSDVSKFVITTCADRDPSHGYDHMRTVAETALRIYDAEQVGYNDDKYDIQRLIIIVALLHDVADHKYDKTGQLHKTVADFIKSICPDDYILVGNIIDRISFSKEDKILACGDKLDWQEVLGDVGSLVRNIVSDADKLEAIGIIGVTRCIEYCRHICKNIDEKTLLVLVIKHAQEKLLRIKTHYIRTKTGKRLAEPLHDAMVSEILNMTLNIINK</sequence>
<dbReference type="EMBL" id="MK072137">
    <property type="protein sequence ID" value="AYV79248.1"/>
    <property type="molecule type" value="Genomic_DNA"/>
</dbReference>
<accession>A0A3G4ZWF9</accession>
<proteinExistence type="predicted"/>
<feature type="domain" description="HD/PDEase" evidence="1">
    <location>
        <begin position="29"/>
        <end position="162"/>
    </location>
</feature>
<evidence type="ECO:0000313" key="2">
    <source>
        <dbReference type="EMBL" id="AYV79248.1"/>
    </source>
</evidence>
<dbReference type="PANTHER" id="PTHR33594">
    <property type="entry name" value="SUPERFAMILY HYDROLASE, PUTATIVE (AFU_ORTHOLOGUE AFUA_1G03035)-RELATED"/>
    <property type="match status" value="1"/>
</dbReference>
<reference evidence="2" key="1">
    <citation type="submission" date="2018-10" db="EMBL/GenBank/DDBJ databases">
        <title>Hidden diversity of soil giant viruses.</title>
        <authorList>
            <person name="Schulz F."/>
            <person name="Alteio L."/>
            <person name="Goudeau D."/>
            <person name="Ryan E.M."/>
            <person name="Malmstrom R.R."/>
            <person name="Blanchard J."/>
            <person name="Woyke T."/>
        </authorList>
    </citation>
    <scope>NUCLEOTIDE SEQUENCE</scope>
    <source>
        <strain evidence="2">FNV1</strain>
    </source>
</reference>
<dbReference type="InterPro" id="IPR003607">
    <property type="entry name" value="HD/PDEase_dom"/>
</dbReference>
<dbReference type="Gene3D" id="1.20.58.1910">
    <property type="match status" value="1"/>
</dbReference>
<dbReference type="PANTHER" id="PTHR33594:SF1">
    <property type="entry name" value="HD_PDEASE DOMAIN-CONTAINING PROTEIN"/>
    <property type="match status" value="1"/>
</dbReference>
<keyword evidence="2" id="KW-0378">Hydrolase</keyword>
<protein>
    <submittedName>
        <fullName evidence="2">Metal dependent phosphohydrolase</fullName>
    </submittedName>
</protein>